<accession>A0A9W7SR94</accession>
<name>A0A9W7SR94_9PEZI</name>
<comment type="caution">
    <text evidence="3">The sequence shown here is derived from an EMBL/GenBank/DDBJ whole genome shotgun (WGS) entry which is preliminary data.</text>
</comment>
<reference evidence="3 4" key="2">
    <citation type="journal article" date="2021" name="Curr. Genet.">
        <title>Genetic response to nitrogen starvation in the aggressive Eucalyptus foliar pathogen Teratosphaeria destructans.</title>
        <authorList>
            <person name="Havenga M."/>
            <person name="Wingfield B.D."/>
            <person name="Wingfield M.J."/>
            <person name="Dreyer L.L."/>
            <person name="Roets F."/>
            <person name="Aylward J."/>
        </authorList>
    </citation>
    <scope>NUCLEOTIDE SEQUENCE [LARGE SCALE GENOMIC DNA]</scope>
    <source>
        <strain evidence="3">CMW44962</strain>
    </source>
</reference>
<evidence type="ECO:0000259" key="2">
    <source>
        <dbReference type="Pfam" id="PF25482"/>
    </source>
</evidence>
<dbReference type="OrthoDB" id="4739136at2759"/>
<keyword evidence="4" id="KW-1185">Reference proteome</keyword>
<protein>
    <recommendedName>
        <fullName evidence="2">DUF7905 domain-containing protein</fullName>
    </recommendedName>
</protein>
<evidence type="ECO:0000313" key="3">
    <source>
        <dbReference type="EMBL" id="KAH9827118.1"/>
    </source>
</evidence>
<feature type="compositionally biased region" description="Polar residues" evidence="1">
    <location>
        <begin position="52"/>
        <end position="64"/>
    </location>
</feature>
<dbReference type="AlphaFoldDB" id="A0A9W7SR94"/>
<gene>
    <name evidence="3" type="ORF">Tdes44962_MAKER03088</name>
</gene>
<dbReference type="Proteomes" id="UP001138500">
    <property type="component" value="Unassembled WGS sequence"/>
</dbReference>
<dbReference type="Pfam" id="PF25482">
    <property type="entry name" value="DUF7905"/>
    <property type="match status" value="1"/>
</dbReference>
<evidence type="ECO:0000313" key="4">
    <source>
        <dbReference type="Proteomes" id="UP001138500"/>
    </source>
</evidence>
<evidence type="ECO:0000256" key="1">
    <source>
        <dbReference type="SAM" id="MobiDB-lite"/>
    </source>
</evidence>
<proteinExistence type="predicted"/>
<feature type="compositionally biased region" description="Polar residues" evidence="1">
    <location>
        <begin position="75"/>
        <end position="87"/>
    </location>
</feature>
<organism evidence="3 4">
    <name type="scientific">Teratosphaeria destructans</name>
    <dbReference type="NCBI Taxonomy" id="418781"/>
    <lineage>
        <taxon>Eukaryota</taxon>
        <taxon>Fungi</taxon>
        <taxon>Dikarya</taxon>
        <taxon>Ascomycota</taxon>
        <taxon>Pezizomycotina</taxon>
        <taxon>Dothideomycetes</taxon>
        <taxon>Dothideomycetidae</taxon>
        <taxon>Mycosphaerellales</taxon>
        <taxon>Teratosphaeriaceae</taxon>
        <taxon>Teratosphaeria</taxon>
    </lineage>
</organism>
<dbReference type="EMBL" id="RIBY02001912">
    <property type="protein sequence ID" value="KAH9827118.1"/>
    <property type="molecule type" value="Genomic_DNA"/>
</dbReference>
<feature type="region of interest" description="Disordered" evidence="1">
    <location>
        <begin position="15"/>
        <end position="104"/>
    </location>
</feature>
<reference evidence="3 4" key="1">
    <citation type="journal article" date="2018" name="IMA Fungus">
        <title>IMA Genome-F 10: Nine draft genome sequences of Claviceps purpurea s.lat., including C. arundinis, C. humidiphila, and C. cf. spartinae, pseudomolecules for the pitch canker pathogen Fusarium circinatum, draft genome of Davidsoniella eucalypti, Grosmannia galeiformis, Quambalaria eucalypti, and Teratosphaeria destructans.</title>
        <authorList>
            <person name="Wingfield B.D."/>
            <person name="Liu M."/>
            <person name="Nguyen H.D."/>
            <person name="Lane F.A."/>
            <person name="Morgan S.W."/>
            <person name="De Vos L."/>
            <person name="Wilken P.M."/>
            <person name="Duong T.A."/>
            <person name="Aylward J."/>
            <person name="Coetzee M.P."/>
            <person name="Dadej K."/>
            <person name="De Beer Z.W."/>
            <person name="Findlay W."/>
            <person name="Havenga M."/>
            <person name="Kolarik M."/>
            <person name="Menzies J.G."/>
            <person name="Naidoo K."/>
            <person name="Pochopski O."/>
            <person name="Shoukouhi P."/>
            <person name="Santana Q.C."/>
            <person name="Seifert K.A."/>
            <person name="Soal N."/>
            <person name="Steenkamp E.T."/>
            <person name="Tatham C.T."/>
            <person name="van der Nest M.A."/>
            <person name="Wingfield M.J."/>
        </authorList>
    </citation>
    <scope>NUCLEOTIDE SEQUENCE [LARGE SCALE GENOMIC DNA]</scope>
    <source>
        <strain evidence="3">CMW44962</strain>
    </source>
</reference>
<sequence length="716" mass="81321">MADYELKNRLEWDQDLQAQHKQPAGDGEWTVAQNSRSSPAPGRAPPTRQHHQNQASRTNGSQARRTARSERVTTRRWQATHSRNLIQKPTRRGPERLGSETGNTAEAEWRTGTVPAIDHVKIPNDLCLQDKHYEQIAREHDTFVFSNQKHEYGGSRTFGIWGDRKQAAKTREAIADWIDAVWGPSKTNRASTFAKVVSLTPKLREREEMRWIREVTKQLYRQHPPPDTVFQSVGNFHWPSDEYTPEEILGASYEALDPIRMECSCYVVYRGEHRTFRIMGLTKDVLKGMAMMRKCFYQIAARQVTGPRKYLLHWPKASKMPARVSMTAYEYPSASSPKALEAQAGKSPRGMDYEDDEDFDLQSIQNDINYAKAITSILNTLPKLHYYRGNLQMRLRLGMFLVDQFRSTEDGTYSLPEYEAMIRESQFIGHVTQEVGEKHVESLLLQKFQEAEDLIAPKDCMIHNLNDVQPVIGITFTFADTRGDLCLTQEWQLGYGSEDFDRCSEKWSRLDPETGTPRTLLDVSLTNLIDGQAWQIDILASDPVGPTSLPKSLSKFAASVKILPAAARSQAVDRPFVAYNPFTSLKSIQQRVSYRFVISGTDYNLELSRFQDKTFTSPASTTKPAEHTLYEARWAINVSGTCWESNFAENEVLQIGESTTWAHDALTWFPGDMGSESQSLDGGWQQLLEKLERIEDIVKNVKASLGGDSIIGMNAD</sequence>
<feature type="domain" description="DUF7905" evidence="2">
    <location>
        <begin position="368"/>
        <end position="670"/>
    </location>
</feature>
<dbReference type="InterPro" id="IPR057227">
    <property type="entry name" value="DUF7905"/>
</dbReference>